<proteinExistence type="predicted"/>
<sequence>MAALNVTHKAPKNRNLGKVTFDDFRCYPLRTDEEMRIDSISGDKGYATSGLPVIYRYINPTSVCVDPFHVKDMGLALLTSALIGWNESGVETEFNVFALGLYHALNFLGRKSEYPANLKNLLNSLYQLHVKLWKDTVTVKFHVFYKHAQDHQEEYGHLYTTEDFEKQHKLFMTSINHQTTNCESFLVLRKRIHFSSQYGTFIAACEFYWKSRDTSISCFNFVDPSDNSSQFGIIQLILMHNQEIYMVVKQFKLEPMQKSLKGYNTMPANTLSKKIVDICANFPTTFGKVTSSFTSLISIRYFLCPAILIEFNGSVYVNC</sequence>
<organism evidence="1 2">
    <name type="scientific">Caenorhabditis japonica</name>
    <dbReference type="NCBI Taxonomy" id="281687"/>
    <lineage>
        <taxon>Eukaryota</taxon>
        <taxon>Metazoa</taxon>
        <taxon>Ecdysozoa</taxon>
        <taxon>Nematoda</taxon>
        <taxon>Chromadorea</taxon>
        <taxon>Rhabditida</taxon>
        <taxon>Rhabditina</taxon>
        <taxon>Rhabditomorpha</taxon>
        <taxon>Rhabditoidea</taxon>
        <taxon>Rhabditidae</taxon>
        <taxon>Peloderinae</taxon>
        <taxon>Caenorhabditis</taxon>
    </lineage>
</organism>
<evidence type="ECO:0000313" key="1">
    <source>
        <dbReference type="EnsemblMetazoa" id="CJA37733b.1"/>
    </source>
</evidence>
<name>A0A8R1IM40_CAEJA</name>
<keyword evidence="2" id="KW-1185">Reference proteome</keyword>
<protein>
    <submittedName>
        <fullName evidence="1">Uncharacterized protein</fullName>
    </submittedName>
</protein>
<dbReference type="EnsemblMetazoa" id="CJA37733b.1">
    <property type="protein sequence ID" value="CJA37733b.1"/>
    <property type="gene ID" value="WBGene00213580"/>
</dbReference>
<reference evidence="1" key="2">
    <citation type="submission" date="2022-06" db="UniProtKB">
        <authorList>
            <consortium name="EnsemblMetazoa"/>
        </authorList>
    </citation>
    <scope>IDENTIFICATION</scope>
    <source>
        <strain evidence="1">DF5081</strain>
    </source>
</reference>
<reference evidence="2" key="1">
    <citation type="submission" date="2010-08" db="EMBL/GenBank/DDBJ databases">
        <authorList>
            <consortium name="Caenorhabditis japonica Sequencing Consortium"/>
            <person name="Wilson R.K."/>
        </authorList>
    </citation>
    <scope>NUCLEOTIDE SEQUENCE [LARGE SCALE GENOMIC DNA]</scope>
    <source>
        <strain evidence="2">DF5081</strain>
    </source>
</reference>
<dbReference type="Proteomes" id="UP000005237">
    <property type="component" value="Unassembled WGS sequence"/>
</dbReference>
<evidence type="ECO:0000313" key="2">
    <source>
        <dbReference type="Proteomes" id="UP000005237"/>
    </source>
</evidence>
<dbReference type="AlphaFoldDB" id="A0A8R1IM40"/>
<accession>A0A8R1IM40</accession>